<evidence type="ECO:0000313" key="12">
    <source>
        <dbReference type="EMBL" id="KAG8036545.1"/>
    </source>
</evidence>
<keyword evidence="8" id="KW-0443">Lipid metabolism</keyword>
<dbReference type="GO" id="GO:0004768">
    <property type="term" value="F:stearoyl-CoA 9-desaturase activity"/>
    <property type="evidence" value="ECO:0007669"/>
    <property type="project" value="TreeGrafter"/>
</dbReference>
<evidence type="ECO:0000256" key="4">
    <source>
        <dbReference type="ARBA" id="ARBA00022692"/>
    </source>
</evidence>
<comment type="similarity">
    <text evidence="2">Belongs to the fatty acid desaturase type 1 family.</text>
</comment>
<dbReference type="OrthoDB" id="10260134at2759"/>
<dbReference type="GO" id="GO:0005789">
    <property type="term" value="C:endoplasmic reticulum membrane"/>
    <property type="evidence" value="ECO:0007669"/>
    <property type="project" value="TreeGrafter"/>
</dbReference>
<evidence type="ECO:0000256" key="5">
    <source>
        <dbReference type="ARBA" id="ARBA00022832"/>
    </source>
</evidence>
<dbReference type="Proteomes" id="UP000729913">
    <property type="component" value="Unassembled WGS sequence"/>
</dbReference>
<name>A0A8J5QN19_9HYME</name>
<dbReference type="PANTHER" id="PTHR11351">
    <property type="entry name" value="ACYL-COA DESATURASE"/>
    <property type="match status" value="1"/>
</dbReference>
<dbReference type="InterPro" id="IPR015876">
    <property type="entry name" value="Acyl-CoA_DS"/>
</dbReference>
<sequence>MPPNFTTLYRRPDKEENIKQNESEEFLENKKELTKKRWYEFETEVVWSNVIIITFLHVMALYYLFAYPYWKYKILTVWGIVVGTMGGIGVTGGAHRLWTHRAYKAKTPLRIILAILFYTAGQNKIFDWVRDHRVHHKYTETPADPHDSKHGFWFSHVGWLMLKKRPEVIEKGNQIDMSDILNDPVVQFFDRHHMKMKLLFNMIIPVFIPIYFFNQSFKWSFITQVFMRYPWSLNFTWSVNSFAHMFGYRPYDKNIAPAENLLVSYVSGGEGQHSYHVRIIFSYFYYF</sequence>
<dbReference type="CDD" id="cd03505">
    <property type="entry name" value="Delta9-FADS-like"/>
    <property type="match status" value="1"/>
</dbReference>
<comment type="subcellular location">
    <subcellularLocation>
        <location evidence="1">Membrane</location>
        <topology evidence="1">Multi-pass membrane protein</topology>
    </subcellularLocation>
</comment>
<keyword evidence="4 11" id="KW-0812">Transmembrane</keyword>
<dbReference type="GO" id="GO:0005506">
    <property type="term" value="F:iron ion binding"/>
    <property type="evidence" value="ECO:0007669"/>
    <property type="project" value="TreeGrafter"/>
</dbReference>
<comment type="caution">
    <text evidence="12">The sequence shown here is derived from an EMBL/GenBank/DDBJ whole genome shotgun (WGS) entry which is preliminary data.</text>
</comment>
<dbReference type="EMBL" id="JAAOIC020000048">
    <property type="protein sequence ID" value="KAG8036545.1"/>
    <property type="molecule type" value="Genomic_DNA"/>
</dbReference>
<evidence type="ECO:0000256" key="1">
    <source>
        <dbReference type="ARBA" id="ARBA00004141"/>
    </source>
</evidence>
<keyword evidence="5" id="KW-0276">Fatty acid metabolism</keyword>
<evidence type="ECO:0000256" key="8">
    <source>
        <dbReference type="ARBA" id="ARBA00023098"/>
    </source>
</evidence>
<feature type="transmembrane region" description="Helical" evidence="11">
    <location>
        <begin position="198"/>
        <end position="217"/>
    </location>
</feature>
<reference evidence="12" key="1">
    <citation type="submission" date="2020-03" db="EMBL/GenBank/DDBJ databases">
        <authorList>
            <person name="Chebbi M.A."/>
            <person name="Drezen J.M."/>
        </authorList>
    </citation>
    <scope>NUCLEOTIDE SEQUENCE</scope>
    <source>
        <tissue evidence="12">Whole body</tissue>
    </source>
</reference>
<feature type="transmembrane region" description="Helical" evidence="11">
    <location>
        <begin position="45"/>
        <end position="65"/>
    </location>
</feature>
<accession>A0A8J5QN19</accession>
<evidence type="ECO:0000256" key="10">
    <source>
        <dbReference type="ARBA" id="ARBA00023160"/>
    </source>
</evidence>
<gene>
    <name evidence="12" type="ORF">G9C98_003867</name>
</gene>
<evidence type="ECO:0000256" key="3">
    <source>
        <dbReference type="ARBA" id="ARBA00022516"/>
    </source>
</evidence>
<organism evidence="12 13">
    <name type="scientific">Cotesia typhae</name>
    <dbReference type="NCBI Taxonomy" id="2053667"/>
    <lineage>
        <taxon>Eukaryota</taxon>
        <taxon>Metazoa</taxon>
        <taxon>Ecdysozoa</taxon>
        <taxon>Arthropoda</taxon>
        <taxon>Hexapoda</taxon>
        <taxon>Insecta</taxon>
        <taxon>Pterygota</taxon>
        <taxon>Neoptera</taxon>
        <taxon>Endopterygota</taxon>
        <taxon>Hymenoptera</taxon>
        <taxon>Apocrita</taxon>
        <taxon>Ichneumonoidea</taxon>
        <taxon>Braconidae</taxon>
        <taxon>Microgastrinae</taxon>
        <taxon>Cotesia</taxon>
    </lineage>
</organism>
<dbReference type="GO" id="GO:0006636">
    <property type="term" value="P:unsaturated fatty acid biosynthetic process"/>
    <property type="evidence" value="ECO:0007669"/>
    <property type="project" value="TreeGrafter"/>
</dbReference>
<evidence type="ECO:0008006" key="14">
    <source>
        <dbReference type="Google" id="ProtNLM"/>
    </source>
</evidence>
<protein>
    <recommendedName>
        <fullName evidence="14">Fatty acid desaturase domain-containing protein</fullName>
    </recommendedName>
</protein>
<evidence type="ECO:0000256" key="7">
    <source>
        <dbReference type="ARBA" id="ARBA00023002"/>
    </source>
</evidence>
<dbReference type="AlphaFoldDB" id="A0A8J5QN19"/>
<keyword evidence="6 11" id="KW-1133">Transmembrane helix</keyword>
<evidence type="ECO:0000313" key="13">
    <source>
        <dbReference type="Proteomes" id="UP000729913"/>
    </source>
</evidence>
<evidence type="ECO:0000256" key="2">
    <source>
        <dbReference type="ARBA" id="ARBA00009295"/>
    </source>
</evidence>
<keyword evidence="9 11" id="KW-0472">Membrane</keyword>
<feature type="transmembrane region" description="Helical" evidence="11">
    <location>
        <begin position="77"/>
        <end position="98"/>
    </location>
</feature>
<keyword evidence="3" id="KW-0444">Lipid biosynthesis</keyword>
<evidence type="ECO:0000256" key="11">
    <source>
        <dbReference type="SAM" id="Phobius"/>
    </source>
</evidence>
<keyword evidence="13" id="KW-1185">Reference proteome</keyword>
<evidence type="ECO:0000256" key="6">
    <source>
        <dbReference type="ARBA" id="ARBA00022989"/>
    </source>
</evidence>
<keyword evidence="10" id="KW-0275">Fatty acid biosynthesis</keyword>
<dbReference type="PANTHER" id="PTHR11351:SF21">
    <property type="entry name" value="GH07782P"/>
    <property type="match status" value="1"/>
</dbReference>
<proteinExistence type="inferred from homology"/>
<reference evidence="12" key="2">
    <citation type="submission" date="2021-04" db="EMBL/GenBank/DDBJ databases">
        <title>Genome-wide patterns of bracovirus chromosomal integration into multiple host tissues during parasitism.</title>
        <authorList>
            <person name="Chebbi M.A.C."/>
        </authorList>
    </citation>
    <scope>NUCLEOTIDE SEQUENCE</scope>
    <source>
        <tissue evidence="12">Whole body</tissue>
    </source>
</reference>
<evidence type="ECO:0000256" key="9">
    <source>
        <dbReference type="ARBA" id="ARBA00023136"/>
    </source>
</evidence>
<keyword evidence="7" id="KW-0560">Oxidoreductase</keyword>